<evidence type="ECO:0000256" key="2">
    <source>
        <dbReference type="ARBA" id="ARBA00022723"/>
    </source>
</evidence>
<evidence type="ECO:0000256" key="1">
    <source>
        <dbReference type="ARBA" id="ARBA00022485"/>
    </source>
</evidence>
<dbReference type="PANTHER" id="PTHR43578:SF3">
    <property type="entry name" value="NADH-QUINONE OXIDOREDUCTASE SUBUNIT F"/>
    <property type="match status" value="1"/>
</dbReference>
<organism evidence="6">
    <name type="scientific">termite gut metagenome</name>
    <dbReference type="NCBI Taxonomy" id="433724"/>
    <lineage>
        <taxon>unclassified sequences</taxon>
        <taxon>metagenomes</taxon>
        <taxon>organismal metagenomes</taxon>
    </lineage>
</organism>
<dbReference type="SUPFAM" id="SSF142984">
    <property type="entry name" value="Nqo1 middle domain-like"/>
    <property type="match status" value="1"/>
</dbReference>
<dbReference type="PANTHER" id="PTHR43578">
    <property type="entry name" value="NADH-QUINONE OXIDOREDUCTASE SUBUNIT F"/>
    <property type="match status" value="1"/>
</dbReference>
<accession>A0A5J4P5A5</accession>
<reference evidence="6" key="1">
    <citation type="submission" date="2019-03" db="EMBL/GenBank/DDBJ databases">
        <title>Single cell metagenomics reveals metabolic interactions within the superorganism composed of flagellate Streblomastix strix and complex community of Bacteroidetes bacteria on its surface.</title>
        <authorList>
            <person name="Treitli S.C."/>
            <person name="Kolisko M."/>
            <person name="Husnik F."/>
            <person name="Keeling P."/>
            <person name="Hampl V."/>
        </authorList>
    </citation>
    <scope>NUCLEOTIDE SEQUENCE</scope>
    <source>
        <strain evidence="6">STM</strain>
    </source>
</reference>
<feature type="non-terminal residue" evidence="6">
    <location>
        <position position="1"/>
    </location>
</feature>
<dbReference type="GO" id="GO:0051539">
    <property type="term" value="F:4 iron, 4 sulfur cluster binding"/>
    <property type="evidence" value="ECO:0007669"/>
    <property type="project" value="UniProtKB-KW"/>
</dbReference>
<protein>
    <submittedName>
        <fullName evidence="6">NADP-reducing hydrogenase subunit HndC</fullName>
        <ecNumber evidence="6">1.12.1.3</ecNumber>
    </submittedName>
</protein>
<dbReference type="InterPro" id="IPR037225">
    <property type="entry name" value="Nuo51_FMN-bd_sf"/>
</dbReference>
<dbReference type="SUPFAM" id="SSF142019">
    <property type="entry name" value="Nqo1 FMN-binding domain-like"/>
    <property type="match status" value="1"/>
</dbReference>
<feature type="non-terminal residue" evidence="6">
    <location>
        <position position="166"/>
    </location>
</feature>
<dbReference type="EC" id="1.12.1.3" evidence="6"/>
<proteinExistence type="predicted"/>
<sequence length="166" mass="17740">RIIEGMLIAAYTVGADKGIFYIRAEYPLAVTRIKTAIDLAREKGFTGKEIAGSTFTLDISVFEGAGAFVCGEETALIASIEGERGFPKQRPPYPAISGLHGLPTLVNNVETLSQVSYIVKHGARHYAGVGTEKSKGTKVFALAGKINRGGLIEVPMGITLNQIIHH</sequence>
<dbReference type="Pfam" id="PF01512">
    <property type="entry name" value="Complex1_51K"/>
    <property type="match status" value="1"/>
</dbReference>
<dbReference type="GO" id="GO:0050583">
    <property type="term" value="F:hydrogen dehydrogenase (NADP+) activity"/>
    <property type="evidence" value="ECO:0007669"/>
    <property type="project" value="UniProtKB-EC"/>
</dbReference>
<evidence type="ECO:0000256" key="4">
    <source>
        <dbReference type="ARBA" id="ARBA00023014"/>
    </source>
</evidence>
<keyword evidence="3" id="KW-0408">Iron</keyword>
<dbReference type="AlphaFoldDB" id="A0A5J4P5A5"/>
<dbReference type="Gene3D" id="3.10.20.600">
    <property type="match status" value="1"/>
</dbReference>
<dbReference type="InterPro" id="IPR011538">
    <property type="entry name" value="Nuo51_FMN-bd"/>
</dbReference>
<dbReference type="Gene3D" id="3.40.50.11540">
    <property type="entry name" value="NADH-ubiquinone oxidoreductase 51kDa subunit"/>
    <property type="match status" value="1"/>
</dbReference>
<keyword evidence="1" id="KW-0004">4Fe-4S</keyword>
<comment type="caution">
    <text evidence="6">The sequence shown here is derived from an EMBL/GenBank/DDBJ whole genome shotgun (WGS) entry which is preliminary data.</text>
</comment>
<evidence type="ECO:0000259" key="5">
    <source>
        <dbReference type="Pfam" id="PF01512"/>
    </source>
</evidence>
<evidence type="ECO:0000256" key="3">
    <source>
        <dbReference type="ARBA" id="ARBA00023004"/>
    </source>
</evidence>
<keyword evidence="4" id="KW-0411">Iron-sulfur</keyword>
<keyword evidence="6" id="KW-0560">Oxidoreductase</keyword>
<evidence type="ECO:0000313" key="6">
    <source>
        <dbReference type="EMBL" id="KAA6303823.1"/>
    </source>
</evidence>
<name>A0A5J4P5A5_9ZZZZ</name>
<gene>
    <name evidence="6" type="ORF">EZS27_044535</name>
</gene>
<feature type="domain" description="NADH-ubiquinone oxidoreductase 51kDa subunit FMN-binding" evidence="5">
    <location>
        <begin position="1"/>
        <end position="116"/>
    </location>
</feature>
<dbReference type="EMBL" id="SNRY01012020">
    <property type="protein sequence ID" value="KAA6303823.1"/>
    <property type="molecule type" value="Genomic_DNA"/>
</dbReference>
<dbReference type="GO" id="GO:0046872">
    <property type="term" value="F:metal ion binding"/>
    <property type="evidence" value="ECO:0007669"/>
    <property type="project" value="UniProtKB-KW"/>
</dbReference>
<keyword evidence="2" id="KW-0479">Metal-binding</keyword>